<sequence>MGVKGGWNLLDSVDSVSFVDWSSQKISTGLVHDMVPRIGVDASGWMFPAKYHHAQMKSPAQASLFKRTGHLFHLPVIPIFVFDGPGHPANKRKKAVKKTPDWLAADFKKLLVGFGFPYWEAPGEAEAKLEMLSEDFDAMVFGAQRVIQIKGESDSEYLIEVHEASQFSHNDLVLIVLLAGGDYDEGIQGCGIQTAAEIARTGIGKQLFDVLEVSEVDDYPAIASVWHQDLCTMLEAKGAGRLSSRHRSLASRIPSDFPKASVLVQYLHPVTSGLGNLPAAPSLGQPDLPRLAKLCEELFIWGHPMGIIKNFSHHIFPGLATRELLQDLCERCGLIQPNNSHLSAHAVISRICTVHENQRERSKSEIFVSLVIPHAILTEITSVLNVTYENDINRKALNQFMEKREVRVWLSHILALYARPNILDNMDQTHKPAKQRKSMKQPLKQIELSQNSIASSLTNTVSSHQVQVEHARALLVLEISSDESGDEMAEGTPRKHQKHVASPKYRLEVHHTASGEIFELCMDNEGEI</sequence>
<evidence type="ECO:0000313" key="1">
    <source>
        <dbReference type="EMBL" id="KAK0432394.1"/>
    </source>
</evidence>
<dbReference type="GO" id="GO:0006281">
    <property type="term" value="P:DNA repair"/>
    <property type="evidence" value="ECO:0007669"/>
    <property type="project" value="UniProtKB-ARBA"/>
</dbReference>
<comment type="caution">
    <text evidence="1">The sequence shown here is derived from an EMBL/GenBank/DDBJ whole genome shotgun (WGS) entry which is preliminary data.</text>
</comment>
<dbReference type="CDD" id="cd09870">
    <property type="entry name" value="PIN_YEN1"/>
    <property type="match status" value="1"/>
</dbReference>
<dbReference type="Gene3D" id="3.40.50.1010">
    <property type="entry name" value="5'-nuclease"/>
    <property type="match status" value="2"/>
</dbReference>
<dbReference type="InterPro" id="IPR006084">
    <property type="entry name" value="XPG/Rad2"/>
</dbReference>
<dbReference type="Proteomes" id="UP001175226">
    <property type="component" value="Unassembled WGS sequence"/>
</dbReference>
<dbReference type="InterPro" id="IPR036279">
    <property type="entry name" value="5-3_exonuclease_C_sf"/>
</dbReference>
<gene>
    <name evidence="1" type="ORF">EV421DRAFT_1911004</name>
</gene>
<accession>A0AA39MG17</accession>
<organism evidence="1 2">
    <name type="scientific">Armillaria borealis</name>
    <dbReference type="NCBI Taxonomy" id="47425"/>
    <lineage>
        <taxon>Eukaryota</taxon>
        <taxon>Fungi</taxon>
        <taxon>Dikarya</taxon>
        <taxon>Basidiomycota</taxon>
        <taxon>Agaricomycotina</taxon>
        <taxon>Agaricomycetes</taxon>
        <taxon>Agaricomycetidae</taxon>
        <taxon>Agaricales</taxon>
        <taxon>Marasmiineae</taxon>
        <taxon>Physalacriaceae</taxon>
        <taxon>Armillaria</taxon>
    </lineage>
</organism>
<dbReference type="PRINTS" id="PR00853">
    <property type="entry name" value="XPGRADSUPER"/>
</dbReference>
<dbReference type="GO" id="GO:0017108">
    <property type="term" value="F:5'-flap endonuclease activity"/>
    <property type="evidence" value="ECO:0007669"/>
    <property type="project" value="TreeGrafter"/>
</dbReference>
<protein>
    <submittedName>
        <fullName evidence="1">PIN domain-like protein</fullName>
    </submittedName>
</protein>
<dbReference type="PANTHER" id="PTHR11081:SF75">
    <property type="entry name" value="ENDONUCLEASE, PUTATIVE (AFU_ORTHOLOGUE AFUA_3G13260)-RELATED"/>
    <property type="match status" value="1"/>
</dbReference>
<dbReference type="EMBL" id="JAUEPT010000095">
    <property type="protein sequence ID" value="KAK0432394.1"/>
    <property type="molecule type" value="Genomic_DNA"/>
</dbReference>
<dbReference type="SUPFAM" id="SSF47807">
    <property type="entry name" value="5' to 3' exonuclease, C-terminal subdomain"/>
    <property type="match status" value="1"/>
</dbReference>
<dbReference type="PANTHER" id="PTHR11081">
    <property type="entry name" value="FLAP ENDONUCLEASE FAMILY MEMBER"/>
    <property type="match status" value="1"/>
</dbReference>
<dbReference type="Gene3D" id="1.10.150.20">
    <property type="entry name" value="5' to 3' exonuclease, C-terminal subdomain"/>
    <property type="match status" value="1"/>
</dbReference>
<proteinExistence type="predicted"/>
<reference evidence="1" key="1">
    <citation type="submission" date="2023-06" db="EMBL/GenBank/DDBJ databases">
        <authorList>
            <consortium name="Lawrence Berkeley National Laboratory"/>
            <person name="Ahrendt S."/>
            <person name="Sahu N."/>
            <person name="Indic B."/>
            <person name="Wong-Bajracharya J."/>
            <person name="Merenyi Z."/>
            <person name="Ke H.-M."/>
            <person name="Monk M."/>
            <person name="Kocsube S."/>
            <person name="Drula E."/>
            <person name="Lipzen A."/>
            <person name="Balint B."/>
            <person name="Henrissat B."/>
            <person name="Andreopoulos B."/>
            <person name="Martin F.M."/>
            <person name="Harder C.B."/>
            <person name="Rigling D."/>
            <person name="Ford K.L."/>
            <person name="Foster G.D."/>
            <person name="Pangilinan J."/>
            <person name="Papanicolaou A."/>
            <person name="Barry K."/>
            <person name="LaButti K."/>
            <person name="Viragh M."/>
            <person name="Koriabine M."/>
            <person name="Yan M."/>
            <person name="Riley R."/>
            <person name="Champramary S."/>
            <person name="Plett K.L."/>
            <person name="Tsai I.J."/>
            <person name="Slot J."/>
            <person name="Sipos G."/>
            <person name="Plett J."/>
            <person name="Nagy L.G."/>
            <person name="Grigoriev I.V."/>
        </authorList>
    </citation>
    <scope>NUCLEOTIDE SEQUENCE</scope>
    <source>
        <strain evidence="1">FPL87.14</strain>
    </source>
</reference>
<evidence type="ECO:0000313" key="2">
    <source>
        <dbReference type="Proteomes" id="UP001175226"/>
    </source>
</evidence>
<keyword evidence="2" id="KW-1185">Reference proteome</keyword>
<dbReference type="SUPFAM" id="SSF88723">
    <property type="entry name" value="PIN domain-like"/>
    <property type="match status" value="1"/>
</dbReference>
<dbReference type="InterPro" id="IPR029060">
    <property type="entry name" value="PIN-like_dom_sf"/>
</dbReference>
<dbReference type="AlphaFoldDB" id="A0AA39MG17"/>
<name>A0AA39MG17_9AGAR</name>